<dbReference type="RefSeq" id="WP_378577173.1">
    <property type="nucleotide sequence ID" value="NZ_JBHSFQ010000022.1"/>
</dbReference>
<feature type="transmembrane region" description="Helical" evidence="1">
    <location>
        <begin position="102"/>
        <end position="119"/>
    </location>
</feature>
<evidence type="ECO:0000256" key="1">
    <source>
        <dbReference type="SAM" id="Phobius"/>
    </source>
</evidence>
<proteinExistence type="predicted"/>
<keyword evidence="1" id="KW-0812">Transmembrane</keyword>
<gene>
    <name evidence="2" type="ORF">ACFO4E_20500</name>
</gene>
<keyword evidence="1" id="KW-1133">Transmembrane helix</keyword>
<name>A0ABV9E0X9_9ACTN</name>
<reference evidence="3" key="1">
    <citation type="journal article" date="2019" name="Int. J. Syst. Evol. Microbiol.">
        <title>The Global Catalogue of Microorganisms (GCM) 10K type strain sequencing project: providing services to taxonomists for standard genome sequencing and annotation.</title>
        <authorList>
            <consortium name="The Broad Institute Genomics Platform"/>
            <consortium name="The Broad Institute Genome Sequencing Center for Infectious Disease"/>
            <person name="Wu L."/>
            <person name="Ma J."/>
        </authorList>
    </citation>
    <scope>NUCLEOTIDE SEQUENCE [LARGE SCALE GENOMIC DNA]</scope>
    <source>
        <strain evidence="3">XZYJ18</strain>
    </source>
</reference>
<feature type="transmembrane region" description="Helical" evidence="1">
    <location>
        <begin position="75"/>
        <end position="96"/>
    </location>
</feature>
<keyword evidence="1" id="KW-0472">Membrane</keyword>
<evidence type="ECO:0008006" key="4">
    <source>
        <dbReference type="Google" id="ProtNLM"/>
    </source>
</evidence>
<organism evidence="2 3">
    <name type="scientific">Nocardiopsis mangrovi</name>
    <dbReference type="NCBI Taxonomy" id="1179818"/>
    <lineage>
        <taxon>Bacteria</taxon>
        <taxon>Bacillati</taxon>
        <taxon>Actinomycetota</taxon>
        <taxon>Actinomycetes</taxon>
        <taxon>Streptosporangiales</taxon>
        <taxon>Nocardiopsidaceae</taxon>
        <taxon>Nocardiopsis</taxon>
    </lineage>
</organism>
<dbReference type="EMBL" id="JBHSFQ010000022">
    <property type="protein sequence ID" value="MFC4564249.1"/>
    <property type="molecule type" value="Genomic_DNA"/>
</dbReference>
<evidence type="ECO:0000313" key="2">
    <source>
        <dbReference type="EMBL" id="MFC4564249.1"/>
    </source>
</evidence>
<dbReference type="Proteomes" id="UP001595923">
    <property type="component" value="Unassembled WGS sequence"/>
</dbReference>
<comment type="caution">
    <text evidence="2">The sequence shown here is derived from an EMBL/GenBank/DDBJ whole genome shotgun (WGS) entry which is preliminary data.</text>
</comment>
<protein>
    <recommendedName>
        <fullName evidence="4">DUF1707 domain-containing protein</fullName>
    </recommendedName>
</protein>
<evidence type="ECO:0000313" key="3">
    <source>
        <dbReference type="Proteomes" id="UP001595923"/>
    </source>
</evidence>
<sequence>MSAPAIPPDDVAASLRAGRDLGPDYDDAIAASLAERLEQSIDERVRHHLAGLAAQAPAAAPQRKSNTEAWKSPRLIMGLISMGVLIPLSAISGAIVGPIGILMSWIGVVIIYVIAVAGIHRG</sequence>
<keyword evidence="3" id="KW-1185">Reference proteome</keyword>
<accession>A0ABV9E0X9</accession>